<dbReference type="Proteomes" id="UP000054771">
    <property type="component" value="Unassembled WGS sequence"/>
</dbReference>
<feature type="compositionally biased region" description="Pro residues" evidence="1">
    <location>
        <begin position="51"/>
        <end position="67"/>
    </location>
</feature>
<feature type="compositionally biased region" description="Basic and acidic residues" evidence="1">
    <location>
        <begin position="85"/>
        <end position="100"/>
    </location>
</feature>
<evidence type="ECO:0000313" key="2">
    <source>
        <dbReference type="EMBL" id="CEN61633.1"/>
    </source>
</evidence>
<evidence type="ECO:0000313" key="3">
    <source>
        <dbReference type="Proteomes" id="UP000054771"/>
    </source>
</evidence>
<dbReference type="AlphaFoldDB" id="A0A0U5GTH1"/>
<proteinExistence type="predicted"/>
<organism evidence="2 3">
    <name type="scientific">Aspergillus calidoustus</name>
    <dbReference type="NCBI Taxonomy" id="454130"/>
    <lineage>
        <taxon>Eukaryota</taxon>
        <taxon>Fungi</taxon>
        <taxon>Dikarya</taxon>
        <taxon>Ascomycota</taxon>
        <taxon>Pezizomycotina</taxon>
        <taxon>Eurotiomycetes</taxon>
        <taxon>Eurotiomycetidae</taxon>
        <taxon>Eurotiales</taxon>
        <taxon>Aspergillaceae</taxon>
        <taxon>Aspergillus</taxon>
        <taxon>Aspergillus subgen. Nidulantes</taxon>
    </lineage>
</organism>
<feature type="compositionally biased region" description="Basic and acidic residues" evidence="1">
    <location>
        <begin position="108"/>
        <end position="122"/>
    </location>
</feature>
<name>A0A0U5GTH1_ASPCI</name>
<dbReference type="EMBL" id="CDMC01000006">
    <property type="protein sequence ID" value="CEN61633.1"/>
    <property type="molecule type" value="Genomic_DNA"/>
</dbReference>
<keyword evidence="3" id="KW-1185">Reference proteome</keyword>
<protein>
    <submittedName>
        <fullName evidence="2">Uncharacterized protein</fullName>
    </submittedName>
</protein>
<sequence>MVCMADSDLAAGESILGAIIAANFEEYKESRSQLRDVFENDPRFRHHRQPSTPPPPPSQSPPPPPPASAKSSHPLPARPPLGSKKPQEQKEKSSKKDRISKNQKKKQASQDRSVRLRRLRPDIKKIPASISNEEAIALGGYSTQSEMDKDLLMREKGLSVTS</sequence>
<feature type="compositionally biased region" description="Basic and acidic residues" evidence="1">
    <location>
        <begin position="29"/>
        <end position="43"/>
    </location>
</feature>
<gene>
    <name evidence="2" type="ORF">ASPCAL08285</name>
</gene>
<accession>A0A0U5GTH1</accession>
<reference evidence="3" key="1">
    <citation type="journal article" date="2016" name="Genome Announc.">
        <title>Draft genome sequences of fungus Aspergillus calidoustus.</title>
        <authorList>
            <person name="Horn F."/>
            <person name="Linde J."/>
            <person name="Mattern D.J."/>
            <person name="Walther G."/>
            <person name="Guthke R."/>
            <person name="Scherlach K."/>
            <person name="Martin K."/>
            <person name="Brakhage A.A."/>
            <person name="Petzke L."/>
            <person name="Valiante V."/>
        </authorList>
    </citation>
    <scope>NUCLEOTIDE SEQUENCE [LARGE SCALE GENOMIC DNA]</scope>
    <source>
        <strain evidence="3">SF006504</strain>
    </source>
</reference>
<feature type="region of interest" description="Disordered" evidence="1">
    <location>
        <begin position="29"/>
        <end position="122"/>
    </location>
</feature>
<evidence type="ECO:0000256" key="1">
    <source>
        <dbReference type="SAM" id="MobiDB-lite"/>
    </source>
</evidence>
<dbReference type="STRING" id="454130.A0A0U5GTH1"/>